<evidence type="ECO:0000256" key="1">
    <source>
        <dbReference type="ARBA" id="ARBA00004651"/>
    </source>
</evidence>
<dbReference type="PANTHER" id="PTHR33908:SF11">
    <property type="entry name" value="MEMBRANE PROTEIN"/>
    <property type="match status" value="1"/>
</dbReference>
<feature type="transmembrane region" description="Helical" evidence="8">
    <location>
        <begin position="203"/>
        <end position="224"/>
    </location>
</feature>
<evidence type="ECO:0000256" key="6">
    <source>
        <dbReference type="ARBA" id="ARBA00022989"/>
    </source>
</evidence>
<feature type="domain" description="Glycosyltransferase RgtA/B/C/D-like" evidence="9">
    <location>
        <begin position="65"/>
        <end position="224"/>
    </location>
</feature>
<dbReference type="GO" id="GO:0016763">
    <property type="term" value="F:pentosyltransferase activity"/>
    <property type="evidence" value="ECO:0007669"/>
    <property type="project" value="TreeGrafter"/>
</dbReference>
<feature type="transmembrane region" description="Helical" evidence="8">
    <location>
        <begin position="273"/>
        <end position="292"/>
    </location>
</feature>
<feature type="transmembrane region" description="Helical" evidence="8">
    <location>
        <begin position="57"/>
        <end position="77"/>
    </location>
</feature>
<dbReference type="InterPro" id="IPR038731">
    <property type="entry name" value="RgtA/B/C-like"/>
</dbReference>
<accession>A0A1F6BB99</accession>
<keyword evidence="4" id="KW-0808">Transferase</keyword>
<keyword evidence="6 8" id="KW-1133">Transmembrane helix</keyword>
<evidence type="ECO:0000256" key="8">
    <source>
        <dbReference type="SAM" id="Phobius"/>
    </source>
</evidence>
<evidence type="ECO:0000313" key="10">
    <source>
        <dbReference type="EMBL" id="OGG34148.1"/>
    </source>
</evidence>
<feature type="transmembrane region" description="Helical" evidence="8">
    <location>
        <begin position="354"/>
        <end position="378"/>
    </location>
</feature>
<proteinExistence type="predicted"/>
<name>A0A1F6BB99_9BACT</name>
<feature type="transmembrane region" description="Helical" evidence="8">
    <location>
        <begin position="161"/>
        <end position="188"/>
    </location>
</feature>
<dbReference type="InterPro" id="IPR050297">
    <property type="entry name" value="LipidA_mod_glycosyltrf_83"/>
</dbReference>
<comment type="caution">
    <text evidence="10">The sequence shown here is derived from an EMBL/GenBank/DDBJ whole genome shotgun (WGS) entry which is preliminary data.</text>
</comment>
<evidence type="ECO:0000256" key="3">
    <source>
        <dbReference type="ARBA" id="ARBA00022676"/>
    </source>
</evidence>
<dbReference type="STRING" id="1798391.A2968_03165"/>
<gene>
    <name evidence="10" type="ORF">A2968_03165</name>
</gene>
<reference evidence="10 11" key="1">
    <citation type="journal article" date="2016" name="Nat. Commun.">
        <title>Thousands of microbial genomes shed light on interconnected biogeochemical processes in an aquifer system.</title>
        <authorList>
            <person name="Anantharaman K."/>
            <person name="Brown C.T."/>
            <person name="Hug L.A."/>
            <person name="Sharon I."/>
            <person name="Castelle C.J."/>
            <person name="Probst A.J."/>
            <person name="Thomas B.C."/>
            <person name="Singh A."/>
            <person name="Wilkins M.J."/>
            <person name="Karaoz U."/>
            <person name="Brodie E.L."/>
            <person name="Williams K.H."/>
            <person name="Hubbard S.S."/>
            <person name="Banfield J.F."/>
        </authorList>
    </citation>
    <scope>NUCLEOTIDE SEQUENCE [LARGE SCALE GENOMIC DNA]</scope>
</reference>
<feature type="transmembrane region" description="Helical" evidence="8">
    <location>
        <begin position="304"/>
        <end position="319"/>
    </location>
</feature>
<dbReference type="AlphaFoldDB" id="A0A1F6BB99"/>
<feature type="transmembrane region" description="Helical" evidence="8">
    <location>
        <begin position="132"/>
        <end position="149"/>
    </location>
</feature>
<feature type="transmembrane region" description="Helical" evidence="8">
    <location>
        <begin position="325"/>
        <end position="342"/>
    </location>
</feature>
<organism evidence="10 11">
    <name type="scientific">Candidatus Gottesmanbacteria bacterium RIFCSPLOWO2_01_FULL_42_22</name>
    <dbReference type="NCBI Taxonomy" id="1798391"/>
    <lineage>
        <taxon>Bacteria</taxon>
        <taxon>Candidatus Gottesmaniibacteriota</taxon>
    </lineage>
</organism>
<feature type="transmembrane region" description="Helical" evidence="8">
    <location>
        <begin position="236"/>
        <end position="253"/>
    </location>
</feature>
<evidence type="ECO:0000256" key="5">
    <source>
        <dbReference type="ARBA" id="ARBA00022692"/>
    </source>
</evidence>
<keyword evidence="2" id="KW-1003">Cell membrane</keyword>
<dbReference type="GO" id="GO:0005886">
    <property type="term" value="C:plasma membrane"/>
    <property type="evidence" value="ECO:0007669"/>
    <property type="project" value="UniProtKB-SubCell"/>
</dbReference>
<sequence>MKFKILLLLIIVLAASLRLYRFEETLSLETDQAAAYLLADRIINDGHLLLVGPLTSIWQINLLSPTYYYLIAGLYYLFGNELTVSAVFAAGGILTVYLIYLLAEELWGKRPALLTAFFYSLSLTMTQYSRNIWEVHLVPLFVILALYLIQKAIKRSSLKLLLLSWPVFFFSLMYVSSILILPLMLFLWTKAYLAIRGGKRQNAFLQIIILTLSFGFIFYLPVIIFEATHGYPSLEYFLQVLGGRTPYIGLSWGNFIQPVISHMQLLSDSLFNFNLPVILMLPLWLSALFLSIKKSGRQVFDGRILSWMIITALVSTVIWQDKPEVYRLAALYPVIFLIWGFLSNRFTQPASPLHFKIVSILLMVIYAFSNLSGFSTIIKSADMSAFTSPFKTASLILKQAENKDFSVFVITPFERFNHHATSYYWALEKLAGKKLADLNDRGNWIDQNLQRTPWIFLICKEYQAETEASSDCLSYFLKEYRLPLPEVSIPEGDDFIYKIRGD</sequence>
<keyword evidence="5 8" id="KW-0812">Transmembrane</keyword>
<protein>
    <recommendedName>
        <fullName evidence="9">Glycosyltransferase RgtA/B/C/D-like domain-containing protein</fullName>
    </recommendedName>
</protein>
<keyword evidence="3" id="KW-0328">Glycosyltransferase</keyword>
<dbReference type="EMBL" id="MFJU01000035">
    <property type="protein sequence ID" value="OGG34148.1"/>
    <property type="molecule type" value="Genomic_DNA"/>
</dbReference>
<keyword evidence="7 8" id="KW-0472">Membrane</keyword>
<evidence type="ECO:0000313" key="11">
    <source>
        <dbReference type="Proteomes" id="UP000176228"/>
    </source>
</evidence>
<feature type="transmembrane region" description="Helical" evidence="8">
    <location>
        <begin position="84"/>
        <end position="103"/>
    </location>
</feature>
<comment type="subcellular location">
    <subcellularLocation>
        <location evidence="1">Cell membrane</location>
        <topology evidence="1">Multi-pass membrane protein</topology>
    </subcellularLocation>
</comment>
<evidence type="ECO:0000256" key="7">
    <source>
        <dbReference type="ARBA" id="ARBA00023136"/>
    </source>
</evidence>
<evidence type="ECO:0000256" key="2">
    <source>
        <dbReference type="ARBA" id="ARBA00022475"/>
    </source>
</evidence>
<evidence type="ECO:0000259" key="9">
    <source>
        <dbReference type="Pfam" id="PF13231"/>
    </source>
</evidence>
<dbReference type="Proteomes" id="UP000176228">
    <property type="component" value="Unassembled WGS sequence"/>
</dbReference>
<dbReference type="PANTHER" id="PTHR33908">
    <property type="entry name" value="MANNOSYLTRANSFERASE YKCB-RELATED"/>
    <property type="match status" value="1"/>
</dbReference>
<dbReference type="Pfam" id="PF13231">
    <property type="entry name" value="PMT_2"/>
    <property type="match status" value="1"/>
</dbReference>
<dbReference type="GO" id="GO:0009103">
    <property type="term" value="P:lipopolysaccharide biosynthetic process"/>
    <property type="evidence" value="ECO:0007669"/>
    <property type="project" value="UniProtKB-ARBA"/>
</dbReference>
<evidence type="ECO:0000256" key="4">
    <source>
        <dbReference type="ARBA" id="ARBA00022679"/>
    </source>
</evidence>